<sequence length="120" mass="13229">MEDCSKALRDRLEWNHKLSPHAVTGPRERTGGRRLVVPLITSYPFDVPRRGVTQRETISLGNVSKTARAGGRAAAAAPGAPPPAPSEAEGYHAFDMSICCEVTAIRPKERFHYAIERFDE</sequence>
<dbReference type="EMBL" id="BGZK01000487">
    <property type="protein sequence ID" value="GBP46628.1"/>
    <property type="molecule type" value="Genomic_DNA"/>
</dbReference>
<feature type="compositionally biased region" description="Low complexity" evidence="1">
    <location>
        <begin position="67"/>
        <end position="78"/>
    </location>
</feature>
<protein>
    <submittedName>
        <fullName evidence="2">Uncharacterized protein</fullName>
    </submittedName>
</protein>
<evidence type="ECO:0000313" key="3">
    <source>
        <dbReference type="Proteomes" id="UP000299102"/>
    </source>
</evidence>
<feature type="region of interest" description="Disordered" evidence="1">
    <location>
        <begin position="64"/>
        <end position="88"/>
    </location>
</feature>
<gene>
    <name evidence="2" type="ORF">EVAR_95090_1</name>
</gene>
<reference evidence="2 3" key="1">
    <citation type="journal article" date="2019" name="Commun. Biol.">
        <title>The bagworm genome reveals a unique fibroin gene that provides high tensile strength.</title>
        <authorList>
            <person name="Kono N."/>
            <person name="Nakamura H."/>
            <person name="Ohtoshi R."/>
            <person name="Tomita M."/>
            <person name="Numata K."/>
            <person name="Arakawa K."/>
        </authorList>
    </citation>
    <scope>NUCLEOTIDE SEQUENCE [LARGE SCALE GENOMIC DNA]</scope>
</reference>
<name>A0A4C1W5L8_EUMVA</name>
<accession>A0A4C1W5L8</accession>
<organism evidence="2 3">
    <name type="scientific">Eumeta variegata</name>
    <name type="common">Bagworm moth</name>
    <name type="synonym">Eumeta japonica</name>
    <dbReference type="NCBI Taxonomy" id="151549"/>
    <lineage>
        <taxon>Eukaryota</taxon>
        <taxon>Metazoa</taxon>
        <taxon>Ecdysozoa</taxon>
        <taxon>Arthropoda</taxon>
        <taxon>Hexapoda</taxon>
        <taxon>Insecta</taxon>
        <taxon>Pterygota</taxon>
        <taxon>Neoptera</taxon>
        <taxon>Endopterygota</taxon>
        <taxon>Lepidoptera</taxon>
        <taxon>Glossata</taxon>
        <taxon>Ditrysia</taxon>
        <taxon>Tineoidea</taxon>
        <taxon>Psychidae</taxon>
        <taxon>Oiketicinae</taxon>
        <taxon>Eumeta</taxon>
    </lineage>
</organism>
<evidence type="ECO:0000313" key="2">
    <source>
        <dbReference type="EMBL" id="GBP46628.1"/>
    </source>
</evidence>
<dbReference type="Proteomes" id="UP000299102">
    <property type="component" value="Unassembled WGS sequence"/>
</dbReference>
<proteinExistence type="predicted"/>
<evidence type="ECO:0000256" key="1">
    <source>
        <dbReference type="SAM" id="MobiDB-lite"/>
    </source>
</evidence>
<dbReference type="AlphaFoldDB" id="A0A4C1W5L8"/>
<keyword evidence="3" id="KW-1185">Reference proteome</keyword>
<comment type="caution">
    <text evidence="2">The sequence shown here is derived from an EMBL/GenBank/DDBJ whole genome shotgun (WGS) entry which is preliminary data.</text>
</comment>